<dbReference type="InParanoid" id="A0A1X7VPA1"/>
<proteinExistence type="predicted"/>
<accession>A0A1X7VPA1</accession>
<protein>
    <submittedName>
        <fullName evidence="1">Uncharacterized protein</fullName>
    </submittedName>
</protein>
<dbReference type="AlphaFoldDB" id="A0A1X7VPA1"/>
<organism evidence="1">
    <name type="scientific">Amphimedon queenslandica</name>
    <name type="common">Sponge</name>
    <dbReference type="NCBI Taxonomy" id="400682"/>
    <lineage>
        <taxon>Eukaryota</taxon>
        <taxon>Metazoa</taxon>
        <taxon>Porifera</taxon>
        <taxon>Demospongiae</taxon>
        <taxon>Heteroscleromorpha</taxon>
        <taxon>Haplosclerida</taxon>
        <taxon>Niphatidae</taxon>
        <taxon>Amphimedon</taxon>
    </lineage>
</organism>
<name>A0A1X7VPA1_AMPQE</name>
<reference evidence="1" key="1">
    <citation type="submission" date="2017-05" db="UniProtKB">
        <authorList>
            <consortium name="EnsemblMetazoa"/>
        </authorList>
    </citation>
    <scope>IDENTIFICATION</scope>
</reference>
<dbReference type="EnsemblMetazoa" id="Aqu2.1.42221_001">
    <property type="protein sequence ID" value="Aqu2.1.42221_001"/>
    <property type="gene ID" value="Aqu2.1.42221"/>
</dbReference>
<sequence length="70" mass="8202">TYRVEYQGLVFCLFFQGLAAFSWQRLKLWDNSYRKSIVFFNTLLLGFKNTCQCATLTSSSRFAISECPRE</sequence>
<evidence type="ECO:0000313" key="1">
    <source>
        <dbReference type="EnsemblMetazoa" id="Aqu2.1.42221_001"/>
    </source>
</evidence>